<dbReference type="InterPro" id="IPR048101">
    <property type="entry name" value="MobP2"/>
</dbReference>
<accession>A0AAW6DAD3</accession>
<gene>
    <name evidence="3" type="primary">mobL</name>
    <name evidence="3" type="ORF">PNU26_09410</name>
</gene>
<protein>
    <submittedName>
        <fullName evidence="3">Relaxase MobL</fullName>
    </submittedName>
</protein>
<dbReference type="RefSeq" id="WP_195918182.1">
    <property type="nucleotide sequence ID" value="NZ_JADOZZ010000014.1"/>
</dbReference>
<feature type="coiled-coil region" evidence="1">
    <location>
        <begin position="671"/>
        <end position="736"/>
    </location>
</feature>
<organism evidence="3 4">
    <name type="scientific">Streptococcus salivarius</name>
    <dbReference type="NCBI Taxonomy" id="1304"/>
    <lineage>
        <taxon>Bacteria</taxon>
        <taxon>Bacillati</taxon>
        <taxon>Bacillota</taxon>
        <taxon>Bacilli</taxon>
        <taxon>Lactobacillales</taxon>
        <taxon>Streptococcaceae</taxon>
        <taxon>Streptococcus</taxon>
    </lineage>
</organism>
<evidence type="ECO:0000256" key="1">
    <source>
        <dbReference type="SAM" id="Coils"/>
    </source>
</evidence>
<comment type="caution">
    <text evidence="3">The sequence shown here is derived from an EMBL/GenBank/DDBJ whole genome shotgun (WGS) entry which is preliminary data.</text>
</comment>
<reference evidence="3" key="1">
    <citation type="submission" date="2023-01" db="EMBL/GenBank/DDBJ databases">
        <title>Human gut microbiome strain richness.</title>
        <authorList>
            <person name="Chen-Liaw A."/>
        </authorList>
    </citation>
    <scope>NUCLEOTIDE SEQUENCE</scope>
    <source>
        <strain evidence="3">1001095st1_G4_1001095IJ_161003</strain>
    </source>
</reference>
<feature type="region of interest" description="Disordered" evidence="2">
    <location>
        <begin position="762"/>
        <end position="789"/>
    </location>
</feature>
<dbReference type="Pfam" id="PF18555">
    <property type="entry name" value="MobL"/>
    <property type="match status" value="1"/>
</dbReference>
<sequence length="789" mass="91971">MSSPNITFMLQYTGANSQFVDYTNRKEAVDIQNEMNETQKELLKELGQEKVDQILSDVPEQSLNFTEYINYMNRSYATEKQTKELTAVFNQEKNHLSVDEVNQLKKNLERAYENGSLLWQGVVSFDNEFLAEQGLYDLATGQVDQAAIKNVLREAMPHLIQREGLSDDAFWWGNIHLNTDNIHIHFGLSELHSNREKIFYQPRGRMEYKGNFSQKSIKGLKSEIFHGLLNDQTRSQLLRQEQVLANLRTDLLKNVLVDHQVSRPAEKKFLEQAYNHLPQDRQWSFKSNAKDFAVSKFFINRYLDSYFENEGKEVYQDFLSETRDFLENYRQAYSTEKNQAYEKVRYVDGQAVKTEAHSKGFDVDKLVKKREQELRERLGNTILKQFKEGVPTLQSDSNIESNLHRFSPGNRKRLLEQNPDISVVNDSKAWEKQGYKVREGEKPYTILKPIYQEYDKDGTGKGSIIGYNKVPVYDISQVESNINDKQLSMKDLSYFSADQLSELIDAARKKEDLSEKERKELGLYRYALFQKNVEIEQTRLKVLSKVADQFKALPQDQPYLDFKKTELNNRLRLTQLQLKPNYQLSTAEKKEKQMLSTLYIEPEKLSIKLASSQKINPSLNRLDQEMKLVSQVRDPHLISLFSNEGTKEDSILALKARKNILEVKNDIYQNNKKLKASEDNENQELKVINAKKFQDLKRLYSVLDKSNTNEKDNSRMNQLKQQVSNTMQKDQQARRANLQRNHGAMKATDDFMSGLSAVLKASSKENINALKSRDRQRRREEEEEHSQQL</sequence>
<dbReference type="EMBL" id="JAQMJT010000013">
    <property type="protein sequence ID" value="MDB8614611.1"/>
    <property type="molecule type" value="Genomic_DNA"/>
</dbReference>
<dbReference type="Proteomes" id="UP001210204">
    <property type="component" value="Unassembled WGS sequence"/>
</dbReference>
<proteinExistence type="predicted"/>
<dbReference type="NCBIfam" id="NF041498">
    <property type="entry name" value="MobP2"/>
    <property type="match status" value="1"/>
</dbReference>
<dbReference type="InterPro" id="IPR041073">
    <property type="entry name" value="MobL"/>
</dbReference>
<name>A0AAW6DAD3_STRSL</name>
<feature type="compositionally biased region" description="Basic and acidic residues" evidence="2">
    <location>
        <begin position="771"/>
        <end position="780"/>
    </location>
</feature>
<evidence type="ECO:0000313" key="4">
    <source>
        <dbReference type="Proteomes" id="UP001210204"/>
    </source>
</evidence>
<dbReference type="AlphaFoldDB" id="A0AAW6DAD3"/>
<evidence type="ECO:0000313" key="3">
    <source>
        <dbReference type="EMBL" id="MDB8614611.1"/>
    </source>
</evidence>
<evidence type="ECO:0000256" key="2">
    <source>
        <dbReference type="SAM" id="MobiDB-lite"/>
    </source>
</evidence>
<keyword evidence="1" id="KW-0175">Coiled coil</keyword>